<evidence type="ECO:0000313" key="2">
    <source>
        <dbReference type="EMBL" id="CUS37681.1"/>
    </source>
</evidence>
<evidence type="ECO:0008006" key="4">
    <source>
        <dbReference type="Google" id="ProtNLM"/>
    </source>
</evidence>
<dbReference type="InterPro" id="IPR013406">
    <property type="entry name" value="CHP02574_addiction_mod"/>
</dbReference>
<organism evidence="2 3">
    <name type="scientific">Candidatus Nitrospira nitrificans</name>
    <dbReference type="NCBI Taxonomy" id="1742973"/>
    <lineage>
        <taxon>Bacteria</taxon>
        <taxon>Pseudomonadati</taxon>
        <taxon>Nitrospirota</taxon>
        <taxon>Nitrospiria</taxon>
        <taxon>Nitrospirales</taxon>
        <taxon>Nitrospiraceae</taxon>
        <taxon>Nitrospira</taxon>
    </lineage>
</organism>
<keyword evidence="3" id="KW-1185">Reference proteome</keyword>
<protein>
    <recommendedName>
        <fullName evidence="4">Addiction module protein</fullName>
    </recommendedName>
</protein>
<dbReference type="OrthoDB" id="8909055at2"/>
<dbReference type="Pfam" id="PF09720">
    <property type="entry name" value="Unstab_antitox"/>
    <property type="match status" value="1"/>
</dbReference>
<reference evidence="3" key="1">
    <citation type="submission" date="2015-10" db="EMBL/GenBank/DDBJ databases">
        <authorList>
            <person name="Luecker S."/>
            <person name="Luecker S."/>
        </authorList>
    </citation>
    <scope>NUCLEOTIDE SEQUENCE [LARGE SCALE GENOMIC DNA]</scope>
</reference>
<sequence length="72" mass="8520">MSTVRKEIQSLSVADRLQLLEDIWDSLIETPEAVPVTDAQRKELERRRRAHARNPSAARSWTQIRARLRRRK</sequence>
<dbReference type="Proteomes" id="UP000198736">
    <property type="component" value="Unassembled WGS sequence"/>
</dbReference>
<accession>A0A0S4LJB6</accession>
<proteinExistence type="predicted"/>
<dbReference type="EMBL" id="CZPZ01000025">
    <property type="protein sequence ID" value="CUS37681.1"/>
    <property type="molecule type" value="Genomic_DNA"/>
</dbReference>
<name>A0A0S4LJB6_9BACT</name>
<evidence type="ECO:0000313" key="3">
    <source>
        <dbReference type="Proteomes" id="UP000198736"/>
    </source>
</evidence>
<dbReference type="AlphaFoldDB" id="A0A0S4LJB6"/>
<feature type="region of interest" description="Disordered" evidence="1">
    <location>
        <begin position="37"/>
        <end position="72"/>
    </location>
</feature>
<evidence type="ECO:0000256" key="1">
    <source>
        <dbReference type="SAM" id="MobiDB-lite"/>
    </source>
</evidence>
<dbReference type="NCBIfam" id="TIGR02574">
    <property type="entry name" value="stabl_TIGR02574"/>
    <property type="match status" value="1"/>
</dbReference>
<dbReference type="RefSeq" id="WP_090899476.1">
    <property type="nucleotide sequence ID" value="NZ_CZPZ01000025.1"/>
</dbReference>
<dbReference type="STRING" id="1742973.COMA2_310009"/>
<gene>
    <name evidence="2" type="ORF">COMA2_310009</name>
</gene>